<feature type="transmembrane region" description="Helical" evidence="6">
    <location>
        <begin position="48"/>
        <end position="65"/>
    </location>
</feature>
<proteinExistence type="predicted"/>
<dbReference type="GO" id="GO:0007189">
    <property type="term" value="P:adenylate cyclase-activating G protein-coupled receptor signaling pathway"/>
    <property type="evidence" value="ECO:0007669"/>
    <property type="project" value="TreeGrafter"/>
</dbReference>
<evidence type="ECO:0000259" key="7">
    <source>
        <dbReference type="PROSITE" id="PS50261"/>
    </source>
</evidence>
<accession>A0A8H3ESA5</accession>
<dbReference type="EMBL" id="CAJPDS010000010">
    <property type="protein sequence ID" value="CAF9911749.1"/>
    <property type="molecule type" value="Genomic_DNA"/>
</dbReference>
<keyword evidence="2 6" id="KW-0812">Transmembrane</keyword>
<dbReference type="Gene3D" id="1.20.1070.10">
    <property type="entry name" value="Rhodopsin 7-helix transmembrane proteins"/>
    <property type="match status" value="1"/>
</dbReference>
<evidence type="ECO:0000256" key="4">
    <source>
        <dbReference type="ARBA" id="ARBA00023136"/>
    </source>
</evidence>
<dbReference type="Proteomes" id="UP000664521">
    <property type="component" value="Unassembled WGS sequence"/>
</dbReference>
<dbReference type="InterPro" id="IPR017981">
    <property type="entry name" value="GPCR_2-like_7TM"/>
</dbReference>
<feature type="compositionally biased region" description="Basic and acidic residues" evidence="5">
    <location>
        <begin position="378"/>
        <end position="407"/>
    </location>
</feature>
<dbReference type="PANTHER" id="PTHR23112:SF22">
    <property type="entry name" value="G-PROTEIN COUPLED RECEPTOR"/>
    <property type="match status" value="1"/>
</dbReference>
<protein>
    <recommendedName>
        <fullName evidence="7">G-protein coupled receptors family 2 profile 2 domain-containing protein</fullName>
    </recommendedName>
</protein>
<evidence type="ECO:0000256" key="1">
    <source>
        <dbReference type="ARBA" id="ARBA00004141"/>
    </source>
</evidence>
<dbReference type="OrthoDB" id="18453at2759"/>
<dbReference type="PROSITE" id="PS50261">
    <property type="entry name" value="G_PROTEIN_RECEP_F2_4"/>
    <property type="match status" value="1"/>
</dbReference>
<feature type="compositionally biased region" description="Polar residues" evidence="5">
    <location>
        <begin position="408"/>
        <end position="418"/>
    </location>
</feature>
<dbReference type="GO" id="GO:0004930">
    <property type="term" value="F:G protein-coupled receptor activity"/>
    <property type="evidence" value="ECO:0007669"/>
    <property type="project" value="TreeGrafter"/>
</dbReference>
<feature type="transmembrane region" description="Helical" evidence="6">
    <location>
        <begin position="299"/>
        <end position="318"/>
    </location>
</feature>
<feature type="region of interest" description="Disordered" evidence="5">
    <location>
        <begin position="369"/>
        <end position="418"/>
    </location>
</feature>
<reference evidence="8" key="1">
    <citation type="submission" date="2021-03" db="EMBL/GenBank/DDBJ databases">
        <authorList>
            <person name="Tagirdzhanova G."/>
        </authorList>
    </citation>
    <scope>NUCLEOTIDE SEQUENCE</scope>
</reference>
<comment type="caution">
    <text evidence="8">The sequence shown here is derived from an EMBL/GenBank/DDBJ whole genome shotgun (WGS) entry which is preliminary data.</text>
</comment>
<dbReference type="GO" id="GO:0005886">
    <property type="term" value="C:plasma membrane"/>
    <property type="evidence" value="ECO:0007669"/>
    <property type="project" value="TreeGrafter"/>
</dbReference>
<feature type="transmembrane region" description="Helical" evidence="6">
    <location>
        <begin position="17"/>
        <end position="36"/>
    </location>
</feature>
<dbReference type="PANTHER" id="PTHR23112">
    <property type="entry name" value="G PROTEIN-COUPLED RECEPTOR 157-RELATED"/>
    <property type="match status" value="1"/>
</dbReference>
<feature type="domain" description="G-protein coupled receptors family 2 profile 2" evidence="7">
    <location>
        <begin position="12"/>
        <end position="198"/>
    </location>
</feature>
<dbReference type="AlphaFoldDB" id="A0A8H3ESA5"/>
<sequence length="418" mass="47010">MSGLSQHQLNVLSTTERVGSCFSLAGIAFIFATFLLSPYFKKSINRQIFYASIGNLGVNIAALISEDGPAGGQSSALCQLQGFLVQMFLGVDCFWSLCMAVNVYLIFFHKYTIEQLRAMDWKYLTGCYGASFIPAFVYIFVETKARGKVYGPATIWCWVTAEWDPLRIALLYGIVWIAIVLAFAIYCMAGKVIWQKRKELEGFLNPLNENPFKSTITTEIHVTSQPRLQRGLSDISKPSINFDRNADANLEDNDFDPYSVNIEVGPVEDHRRSSMPDLMRIRTLTRTAAVNDMNAEAWLYARTSFLFFLALLITWVPTSINRVYGIAHPTKTNFGLNYASSLVFPLQGFWNVLVYIVTSQTACKSLWARMRGRPPPSPERDTVSSAGGKKDVKLNRIARRESQRLDSADTSVTSRGRR</sequence>
<evidence type="ECO:0000256" key="6">
    <source>
        <dbReference type="SAM" id="Phobius"/>
    </source>
</evidence>
<comment type="subcellular location">
    <subcellularLocation>
        <location evidence="1">Membrane</location>
        <topology evidence="1">Multi-pass membrane protein</topology>
    </subcellularLocation>
</comment>
<dbReference type="SUPFAM" id="SSF81321">
    <property type="entry name" value="Family A G protein-coupled receptor-like"/>
    <property type="match status" value="1"/>
</dbReference>
<evidence type="ECO:0000256" key="2">
    <source>
        <dbReference type="ARBA" id="ARBA00022692"/>
    </source>
</evidence>
<gene>
    <name evidence="8" type="ORF">HETSPECPRED_000433</name>
</gene>
<feature type="transmembrane region" description="Helical" evidence="6">
    <location>
        <begin position="168"/>
        <end position="189"/>
    </location>
</feature>
<feature type="transmembrane region" description="Helical" evidence="6">
    <location>
        <begin position="85"/>
        <end position="109"/>
    </location>
</feature>
<keyword evidence="3 6" id="KW-1133">Transmembrane helix</keyword>
<name>A0A8H3ESA5_9LECA</name>
<feature type="transmembrane region" description="Helical" evidence="6">
    <location>
        <begin position="121"/>
        <end position="141"/>
    </location>
</feature>
<keyword evidence="4 6" id="KW-0472">Membrane</keyword>
<evidence type="ECO:0000256" key="3">
    <source>
        <dbReference type="ARBA" id="ARBA00022989"/>
    </source>
</evidence>
<organism evidence="8 9">
    <name type="scientific">Heterodermia speciosa</name>
    <dbReference type="NCBI Taxonomy" id="116794"/>
    <lineage>
        <taxon>Eukaryota</taxon>
        <taxon>Fungi</taxon>
        <taxon>Dikarya</taxon>
        <taxon>Ascomycota</taxon>
        <taxon>Pezizomycotina</taxon>
        <taxon>Lecanoromycetes</taxon>
        <taxon>OSLEUM clade</taxon>
        <taxon>Lecanoromycetidae</taxon>
        <taxon>Caliciales</taxon>
        <taxon>Physciaceae</taxon>
        <taxon>Heterodermia</taxon>
    </lineage>
</organism>
<evidence type="ECO:0000256" key="5">
    <source>
        <dbReference type="SAM" id="MobiDB-lite"/>
    </source>
</evidence>
<dbReference type="GO" id="GO:0007166">
    <property type="term" value="P:cell surface receptor signaling pathway"/>
    <property type="evidence" value="ECO:0007669"/>
    <property type="project" value="InterPro"/>
</dbReference>
<feature type="transmembrane region" description="Helical" evidence="6">
    <location>
        <begin position="338"/>
        <end position="357"/>
    </location>
</feature>
<keyword evidence="9" id="KW-1185">Reference proteome</keyword>
<evidence type="ECO:0000313" key="9">
    <source>
        <dbReference type="Proteomes" id="UP000664521"/>
    </source>
</evidence>
<evidence type="ECO:0000313" key="8">
    <source>
        <dbReference type="EMBL" id="CAF9911749.1"/>
    </source>
</evidence>